<organism evidence="2 3">
    <name type="scientific">Arenibacter certesii</name>
    <dbReference type="NCBI Taxonomy" id="228955"/>
    <lineage>
        <taxon>Bacteria</taxon>
        <taxon>Pseudomonadati</taxon>
        <taxon>Bacteroidota</taxon>
        <taxon>Flavobacteriia</taxon>
        <taxon>Flavobacteriales</taxon>
        <taxon>Flavobacteriaceae</taxon>
        <taxon>Arenibacter</taxon>
    </lineage>
</organism>
<reference evidence="2" key="1">
    <citation type="journal article" date="2014" name="Int. J. Syst. Evol. Microbiol.">
        <title>Complete genome sequence of Corynebacterium casei LMG S-19264T (=DSM 44701T), isolated from a smear-ripened cheese.</title>
        <authorList>
            <consortium name="US DOE Joint Genome Institute (JGI-PGF)"/>
            <person name="Walter F."/>
            <person name="Albersmeier A."/>
            <person name="Kalinowski J."/>
            <person name="Ruckert C."/>
        </authorList>
    </citation>
    <scope>NUCLEOTIDE SEQUENCE</scope>
    <source>
        <strain evidence="2">KCTC 12113</strain>
    </source>
</reference>
<keyword evidence="1" id="KW-1133">Transmembrane helix</keyword>
<keyword evidence="1" id="KW-0812">Transmembrane</keyword>
<dbReference type="AlphaFoldDB" id="A0A918J349"/>
<proteinExistence type="predicted"/>
<comment type="caution">
    <text evidence="2">The sequence shown here is derived from an EMBL/GenBank/DDBJ whole genome shotgun (WGS) entry which is preliminary data.</text>
</comment>
<feature type="transmembrane region" description="Helical" evidence="1">
    <location>
        <begin position="50"/>
        <end position="71"/>
    </location>
</feature>
<keyword evidence="3" id="KW-1185">Reference proteome</keyword>
<keyword evidence="1" id="KW-0472">Membrane</keyword>
<reference evidence="2" key="2">
    <citation type="submission" date="2020-09" db="EMBL/GenBank/DDBJ databases">
        <authorList>
            <person name="Sun Q."/>
            <person name="Kim S."/>
        </authorList>
    </citation>
    <scope>NUCLEOTIDE SEQUENCE</scope>
    <source>
        <strain evidence="2">KCTC 12113</strain>
    </source>
</reference>
<evidence type="ECO:0000313" key="3">
    <source>
        <dbReference type="Proteomes" id="UP000634668"/>
    </source>
</evidence>
<gene>
    <name evidence="2" type="ORF">GCM10007383_32310</name>
</gene>
<dbReference type="EMBL" id="BMWP01000027">
    <property type="protein sequence ID" value="GGW45457.1"/>
    <property type="molecule type" value="Genomic_DNA"/>
</dbReference>
<dbReference type="Proteomes" id="UP000634668">
    <property type="component" value="Unassembled WGS sequence"/>
</dbReference>
<protein>
    <submittedName>
        <fullName evidence="2">Uncharacterized protein</fullName>
    </submittedName>
</protein>
<sequence>MSITPLKFVIMDKKIIDKKQGVEDTELLKEEKDPKQNYIFQKTNITKTGFIIILVALILIVIGITISGAFFGSDVQNP</sequence>
<evidence type="ECO:0000313" key="2">
    <source>
        <dbReference type="EMBL" id="GGW45457.1"/>
    </source>
</evidence>
<name>A0A918J349_9FLAO</name>
<accession>A0A918J349</accession>
<evidence type="ECO:0000256" key="1">
    <source>
        <dbReference type="SAM" id="Phobius"/>
    </source>
</evidence>